<dbReference type="InterPro" id="IPR032861">
    <property type="entry name" value="TAXi_N"/>
</dbReference>
<dbReference type="PANTHER" id="PTHR13683">
    <property type="entry name" value="ASPARTYL PROTEASES"/>
    <property type="match status" value="1"/>
</dbReference>
<name>A0AAQ3Q797_9LILI</name>
<keyword evidence="4" id="KW-0064">Aspartyl protease</keyword>
<dbReference type="Pfam" id="PF14543">
    <property type="entry name" value="TAXi_N"/>
    <property type="match status" value="1"/>
</dbReference>
<gene>
    <name evidence="11" type="ORF">Cni_G07813</name>
</gene>
<keyword evidence="7" id="KW-0325">Glycoprotein</keyword>
<dbReference type="SUPFAM" id="SSF50630">
    <property type="entry name" value="Acid proteases"/>
    <property type="match status" value="1"/>
</dbReference>
<evidence type="ECO:0000256" key="9">
    <source>
        <dbReference type="SAM" id="SignalP"/>
    </source>
</evidence>
<dbReference type="AlphaFoldDB" id="A0AAQ3Q797"/>
<sequence length="450" mass="46574">MAAHLLPLLPLLISLSHFALNAAAAGASRCAIPPDGGSTIRILHAFGPCSPLRQAAPFESWEDTVMDLMTRDESRLVYLASLAAAGAGARASVPIAPGRQLLQIPNYVVRAAVGTPAQSMLVALDTSSDAAWIPCAGCAGCPPAAASFDPSHSTTYRSLPCGAPQCAQVPNPTCPPGAGAACAFNLTYGGSSVQAGLAQDALALASEVVPAYTFGCMQKVTGNSVPPQGLLGLGRGPLSFLSQTKSLYASTFSYCLPSFKSLNFSGSLRLGPAGQPQTIKTTPLLSSARRASLYYVNLTGIKVGRRLLDIPASAFAFDPATGAGTVIDSGTMFTRLVAPAYTALRDEFRRRVKAAGPVTSLGGFDTCYSGGAVTPPAITFMFTGMNVTLPPENVLIHSTAGSTTCLAMAAAPDNVNSVLNVFANMQQQNHRVLFDVPNARIGFAREACTI</sequence>
<feature type="chain" id="PRO_5043052679" description="Peptidase A1 domain-containing protein" evidence="9">
    <location>
        <begin position="24"/>
        <end position="450"/>
    </location>
</feature>
<evidence type="ECO:0000256" key="2">
    <source>
        <dbReference type="ARBA" id="ARBA00022670"/>
    </source>
</evidence>
<dbReference type="Pfam" id="PF14541">
    <property type="entry name" value="TAXi_C"/>
    <property type="match status" value="1"/>
</dbReference>
<keyword evidence="6" id="KW-1015">Disulfide bond</keyword>
<protein>
    <recommendedName>
        <fullName evidence="10">Peptidase A1 domain-containing protein</fullName>
    </recommendedName>
</protein>
<keyword evidence="5" id="KW-0378">Hydrolase</keyword>
<evidence type="ECO:0000313" key="11">
    <source>
        <dbReference type="EMBL" id="WOK99100.1"/>
    </source>
</evidence>
<dbReference type="GO" id="GO:0004190">
    <property type="term" value="F:aspartic-type endopeptidase activity"/>
    <property type="evidence" value="ECO:0007669"/>
    <property type="project" value="UniProtKB-KW"/>
</dbReference>
<accession>A0AAQ3Q797</accession>
<evidence type="ECO:0000256" key="1">
    <source>
        <dbReference type="ARBA" id="ARBA00007447"/>
    </source>
</evidence>
<dbReference type="InterPro" id="IPR021109">
    <property type="entry name" value="Peptidase_aspartic_dom_sf"/>
</dbReference>
<evidence type="ECO:0000256" key="8">
    <source>
        <dbReference type="PIRSR" id="PIRSR601461-1"/>
    </source>
</evidence>
<reference evidence="11 12" key="1">
    <citation type="submission" date="2023-10" db="EMBL/GenBank/DDBJ databases">
        <title>Chromosome-scale genome assembly provides insights into flower coloration mechanisms of Canna indica.</title>
        <authorList>
            <person name="Li C."/>
        </authorList>
    </citation>
    <scope>NUCLEOTIDE SEQUENCE [LARGE SCALE GENOMIC DNA]</scope>
    <source>
        <tissue evidence="11">Flower</tissue>
    </source>
</reference>
<comment type="similarity">
    <text evidence="1">Belongs to the peptidase A1 family.</text>
</comment>
<feature type="signal peptide" evidence="9">
    <location>
        <begin position="1"/>
        <end position="23"/>
    </location>
</feature>
<dbReference type="InterPro" id="IPR032799">
    <property type="entry name" value="TAXi_C"/>
</dbReference>
<dbReference type="Gene3D" id="2.40.70.10">
    <property type="entry name" value="Acid Proteases"/>
    <property type="match status" value="2"/>
</dbReference>
<feature type="domain" description="Peptidase A1" evidence="10">
    <location>
        <begin position="107"/>
        <end position="444"/>
    </location>
</feature>
<dbReference type="FunFam" id="2.40.70.10:FF:000040">
    <property type="entry name" value="aspartyl protease AED3"/>
    <property type="match status" value="1"/>
</dbReference>
<dbReference type="InterPro" id="IPR033121">
    <property type="entry name" value="PEPTIDASE_A1"/>
</dbReference>
<keyword evidence="3 9" id="KW-0732">Signal</keyword>
<dbReference type="Proteomes" id="UP001327560">
    <property type="component" value="Chromosome 2"/>
</dbReference>
<proteinExistence type="inferred from homology"/>
<evidence type="ECO:0000313" key="12">
    <source>
        <dbReference type="Proteomes" id="UP001327560"/>
    </source>
</evidence>
<evidence type="ECO:0000256" key="6">
    <source>
        <dbReference type="ARBA" id="ARBA00023157"/>
    </source>
</evidence>
<dbReference type="GO" id="GO:0006508">
    <property type="term" value="P:proteolysis"/>
    <property type="evidence" value="ECO:0007669"/>
    <property type="project" value="UniProtKB-KW"/>
</dbReference>
<feature type="active site" evidence="8">
    <location>
        <position position="125"/>
    </location>
</feature>
<evidence type="ECO:0000259" key="10">
    <source>
        <dbReference type="PROSITE" id="PS51767"/>
    </source>
</evidence>
<dbReference type="InterPro" id="IPR001461">
    <property type="entry name" value="Aspartic_peptidase_A1"/>
</dbReference>
<evidence type="ECO:0000256" key="4">
    <source>
        <dbReference type="ARBA" id="ARBA00022750"/>
    </source>
</evidence>
<evidence type="ECO:0000256" key="5">
    <source>
        <dbReference type="ARBA" id="ARBA00022801"/>
    </source>
</evidence>
<evidence type="ECO:0000256" key="3">
    <source>
        <dbReference type="ARBA" id="ARBA00022729"/>
    </source>
</evidence>
<dbReference type="PROSITE" id="PS51767">
    <property type="entry name" value="PEPTIDASE_A1"/>
    <property type="match status" value="1"/>
</dbReference>
<keyword evidence="2" id="KW-0645">Protease</keyword>
<keyword evidence="12" id="KW-1185">Reference proteome</keyword>
<dbReference type="FunFam" id="2.40.70.10:FF:000022">
    <property type="entry name" value="Aspartyl protease AED3"/>
    <property type="match status" value="1"/>
</dbReference>
<evidence type="ECO:0000256" key="7">
    <source>
        <dbReference type="ARBA" id="ARBA00023180"/>
    </source>
</evidence>
<dbReference type="EMBL" id="CP136891">
    <property type="protein sequence ID" value="WOK99100.1"/>
    <property type="molecule type" value="Genomic_DNA"/>
</dbReference>
<dbReference type="PANTHER" id="PTHR13683:SF798">
    <property type="entry name" value="ASPARTYL PROTEASE AED3-LIKE"/>
    <property type="match status" value="1"/>
</dbReference>
<feature type="active site" evidence="8">
    <location>
        <position position="328"/>
    </location>
</feature>
<organism evidence="11 12">
    <name type="scientific">Canna indica</name>
    <name type="common">Indian-shot</name>
    <dbReference type="NCBI Taxonomy" id="4628"/>
    <lineage>
        <taxon>Eukaryota</taxon>
        <taxon>Viridiplantae</taxon>
        <taxon>Streptophyta</taxon>
        <taxon>Embryophyta</taxon>
        <taxon>Tracheophyta</taxon>
        <taxon>Spermatophyta</taxon>
        <taxon>Magnoliopsida</taxon>
        <taxon>Liliopsida</taxon>
        <taxon>Zingiberales</taxon>
        <taxon>Cannaceae</taxon>
        <taxon>Canna</taxon>
    </lineage>
</organism>